<dbReference type="Pfam" id="PF01841">
    <property type="entry name" value="Transglut_core"/>
    <property type="match status" value="1"/>
</dbReference>
<keyword evidence="7" id="KW-1185">Reference proteome</keyword>
<evidence type="ECO:0000256" key="3">
    <source>
        <dbReference type="PIRSR" id="PIRSR000459-2"/>
    </source>
</evidence>
<dbReference type="InterPro" id="IPR036238">
    <property type="entry name" value="Transglutaminase_C_sf"/>
</dbReference>
<evidence type="ECO:0000256" key="4">
    <source>
        <dbReference type="SAM" id="MobiDB-lite"/>
    </source>
</evidence>
<dbReference type="OrthoDB" id="6353348at2759"/>
<dbReference type="FunFam" id="2.60.40.10:FF:000171">
    <property type="entry name" value="protein-glutamine gamma-glutamyltransferase 6"/>
    <property type="match status" value="1"/>
</dbReference>
<dbReference type="PIRSF" id="PIRSF000459">
    <property type="entry name" value="TGM_EBP42"/>
    <property type="match status" value="1"/>
</dbReference>
<dbReference type="PANTHER" id="PTHR11590:SF52">
    <property type="entry name" value="HEMOCYTE PROTEIN-GLUTAMINE GAMMA-GLUTAMYLTRANSFERASE-LIKE PROTEIN"/>
    <property type="match status" value="1"/>
</dbReference>
<dbReference type="InterPro" id="IPR013783">
    <property type="entry name" value="Ig-like_fold"/>
</dbReference>
<dbReference type="AlphaFoldDB" id="A0A6A4WL68"/>
<organism evidence="6 7">
    <name type="scientific">Amphibalanus amphitrite</name>
    <name type="common">Striped barnacle</name>
    <name type="synonym">Balanus amphitrite</name>
    <dbReference type="NCBI Taxonomy" id="1232801"/>
    <lineage>
        <taxon>Eukaryota</taxon>
        <taxon>Metazoa</taxon>
        <taxon>Ecdysozoa</taxon>
        <taxon>Arthropoda</taxon>
        <taxon>Crustacea</taxon>
        <taxon>Multicrustacea</taxon>
        <taxon>Cirripedia</taxon>
        <taxon>Thoracica</taxon>
        <taxon>Thoracicalcarea</taxon>
        <taxon>Balanomorpha</taxon>
        <taxon>Balanoidea</taxon>
        <taxon>Balanidae</taxon>
        <taxon>Amphibalaninae</taxon>
        <taxon>Amphibalanus</taxon>
    </lineage>
</organism>
<proteinExistence type="inferred from homology"/>
<evidence type="ECO:0000256" key="1">
    <source>
        <dbReference type="ARBA" id="ARBA00005968"/>
    </source>
</evidence>
<evidence type="ECO:0000259" key="5">
    <source>
        <dbReference type="SMART" id="SM00460"/>
    </source>
</evidence>
<dbReference type="FunFam" id="3.90.260.10:FF:000002">
    <property type="entry name" value="Erythrocyte membrane protein band 4.2"/>
    <property type="match status" value="1"/>
</dbReference>
<dbReference type="SMART" id="SM00460">
    <property type="entry name" value="TGc"/>
    <property type="match status" value="1"/>
</dbReference>
<dbReference type="InterPro" id="IPR014756">
    <property type="entry name" value="Ig_E-set"/>
</dbReference>
<accession>A0A6A4WL68</accession>
<comment type="caution">
    <text evidence="6">The sequence shown here is derived from an EMBL/GenBank/DDBJ whole genome shotgun (WGS) entry which is preliminary data.</text>
</comment>
<gene>
    <name evidence="6" type="primary">TGMH_0</name>
    <name evidence="6" type="ORF">FJT64_020614</name>
</gene>
<dbReference type="GO" id="GO:0003810">
    <property type="term" value="F:protein-glutamine gamma-glutamyltransferase activity"/>
    <property type="evidence" value="ECO:0007669"/>
    <property type="project" value="InterPro"/>
</dbReference>
<feature type="active site" evidence="2">
    <location>
        <position position="403"/>
    </location>
</feature>
<dbReference type="Pfam" id="PF00927">
    <property type="entry name" value="Transglut_C"/>
    <property type="match status" value="2"/>
</dbReference>
<evidence type="ECO:0000313" key="7">
    <source>
        <dbReference type="Proteomes" id="UP000440578"/>
    </source>
</evidence>
<protein>
    <submittedName>
        <fullName evidence="6">Hemocyte protein-glutamine gamma-glutamyltransferase</fullName>
    </submittedName>
</protein>
<dbReference type="SUPFAM" id="SSF81296">
    <property type="entry name" value="E set domains"/>
    <property type="match status" value="1"/>
</dbReference>
<comment type="cofactor">
    <cofactor evidence="3">
        <name>Ca(2+)</name>
        <dbReference type="ChEBI" id="CHEBI:29108"/>
    </cofactor>
    <text evidence="3">Binds 1 Ca(2+) ion per subunit.</text>
</comment>
<feature type="binding site" evidence="3">
    <location>
        <position position="466"/>
    </location>
    <ligand>
        <name>Ca(2+)</name>
        <dbReference type="ChEBI" id="CHEBI:29108"/>
    </ligand>
</feature>
<dbReference type="InterPro" id="IPR050779">
    <property type="entry name" value="Transglutaminase"/>
</dbReference>
<dbReference type="PANTHER" id="PTHR11590">
    <property type="entry name" value="PROTEIN-GLUTAMINE GAMMA-GLUTAMYLTRANSFERASE"/>
    <property type="match status" value="1"/>
</dbReference>
<dbReference type="Pfam" id="PF00868">
    <property type="entry name" value="Transglut_N"/>
    <property type="match status" value="1"/>
</dbReference>
<dbReference type="InterPro" id="IPR036985">
    <property type="entry name" value="Transglutaminase-like_sf"/>
</dbReference>
<dbReference type="InterPro" id="IPR002931">
    <property type="entry name" value="Transglutaminase-like"/>
</dbReference>
<dbReference type="Gene3D" id="3.90.260.10">
    <property type="entry name" value="Transglutaminase-like"/>
    <property type="match status" value="1"/>
</dbReference>
<feature type="region of interest" description="Disordered" evidence="4">
    <location>
        <begin position="1"/>
        <end position="28"/>
    </location>
</feature>
<comment type="similarity">
    <text evidence="1">Belongs to the transglutaminase superfamily. Transglutaminase family.</text>
</comment>
<dbReference type="InterPro" id="IPR038765">
    <property type="entry name" value="Papain-like_cys_pep_sf"/>
</dbReference>
<dbReference type="EMBL" id="VIIS01000510">
    <property type="protein sequence ID" value="KAF0308137.1"/>
    <property type="molecule type" value="Genomic_DNA"/>
</dbReference>
<keyword evidence="6" id="KW-0808">Transferase</keyword>
<evidence type="ECO:0000256" key="2">
    <source>
        <dbReference type="PIRSR" id="PIRSR000459-1"/>
    </source>
</evidence>
<dbReference type="SMR" id="A0A6A4WL68"/>
<dbReference type="SUPFAM" id="SSF49309">
    <property type="entry name" value="Transglutaminase, two C-terminal domains"/>
    <property type="match status" value="2"/>
</dbReference>
<feature type="compositionally biased region" description="Polar residues" evidence="4">
    <location>
        <begin position="7"/>
        <end position="17"/>
    </location>
</feature>
<feature type="binding site" evidence="3">
    <location>
        <position position="468"/>
    </location>
    <ligand>
        <name>Ca(2+)</name>
        <dbReference type="ChEBI" id="CHEBI:29108"/>
    </ligand>
</feature>
<keyword evidence="3" id="KW-0106">Calcium</keyword>
<dbReference type="SUPFAM" id="SSF54001">
    <property type="entry name" value="Cysteine proteinases"/>
    <property type="match status" value="1"/>
</dbReference>
<feature type="domain" description="Transglutaminase-like" evidence="5">
    <location>
        <begin position="332"/>
        <end position="429"/>
    </location>
</feature>
<dbReference type="GO" id="GO:0046872">
    <property type="term" value="F:metal ion binding"/>
    <property type="evidence" value="ECO:0007669"/>
    <property type="project" value="UniProtKB-KW"/>
</dbReference>
<dbReference type="Proteomes" id="UP000440578">
    <property type="component" value="Unassembled WGS sequence"/>
</dbReference>
<dbReference type="InterPro" id="IPR023608">
    <property type="entry name" value="Transglutaminase_animal"/>
</dbReference>
<reference evidence="6 7" key="1">
    <citation type="submission" date="2019-07" db="EMBL/GenBank/DDBJ databases">
        <title>Draft genome assembly of a fouling barnacle, Amphibalanus amphitrite (Darwin, 1854): The first reference genome for Thecostraca.</title>
        <authorList>
            <person name="Kim W."/>
        </authorList>
    </citation>
    <scope>NUCLEOTIDE SEQUENCE [LARGE SCALE GENOMIC DNA]</scope>
    <source>
        <strain evidence="6">SNU_AA5</strain>
        <tissue evidence="6">Soma without cirri and trophi</tissue>
    </source>
</reference>
<dbReference type="FunFam" id="2.60.40.10:FF:000090">
    <property type="entry name" value="Protein-glutamine gamma-glutamyltransferase 2"/>
    <property type="match status" value="1"/>
</dbReference>
<feature type="active site" evidence="2">
    <location>
        <position position="340"/>
    </location>
</feature>
<feature type="binding site" evidence="3">
    <location>
        <position position="528"/>
    </location>
    <ligand>
        <name>Ca(2+)</name>
        <dbReference type="ChEBI" id="CHEBI:29108"/>
    </ligand>
</feature>
<evidence type="ECO:0000313" key="6">
    <source>
        <dbReference type="EMBL" id="KAF0308137.1"/>
    </source>
</evidence>
<name>A0A6A4WL68_AMPAM</name>
<feature type="active site" evidence="2">
    <location>
        <position position="426"/>
    </location>
</feature>
<dbReference type="Gene3D" id="2.60.40.10">
    <property type="entry name" value="Immunoglobulins"/>
    <property type="match status" value="3"/>
</dbReference>
<keyword evidence="3" id="KW-0479">Metal-binding</keyword>
<dbReference type="InterPro" id="IPR008958">
    <property type="entry name" value="Transglutaminase_C"/>
</dbReference>
<feature type="binding site" evidence="3">
    <location>
        <position position="523"/>
    </location>
    <ligand>
        <name>Ca(2+)</name>
        <dbReference type="ChEBI" id="CHEBI:29108"/>
    </ligand>
</feature>
<dbReference type="InterPro" id="IPR001102">
    <property type="entry name" value="Transglutaminase_N"/>
</dbReference>
<sequence length="768" mass="86607">MEMSRIGDSSSGPNHSPDTMHRRYNRRMGGNYAGYASEMASRFRRDNDRRQQPSEAVSELPHVKRVEFYAPQNARVHHTLKYELVGDRYRADPVLRRGQPFYLAVQLDRQINPASEKLYVVFTYGPRAAVTLGTKVYLVANKREFTKEKQHWDVRIHGVEGDTLVLQIQIPYDCLVGDWSASIQTVADGSHGRRRAEFRCRENVYILFNPWCEEDPCYMENEAERDEYVTNDNGKIFVGAHNRYKGRHWVFGQHDNAVLPAVQLILEMSGLSHAERGSPVKVVRAITGALHSENEGGGVLEARWNGQYEGGVSPWTWTGSVRILEQFLRSGGATVKYGQCWVFAGLLTTVCRALGIPCRPVTNFVSAHDTDGTLTVDKFFDLFGTEIEHGPNGDANDSLWNFHVWNDVWMSRPDLPQGYGGWQAVDATPQQESENKFQCGPCSLEAIRRGEVGFGFDTTFLFSEVNADLVHWREDPDSDWGFSKMKRDHYHVGRSVLTKRSGPTHDDDDQDIENITHLYKNPEGTAAERLAVFNAVRGTAGAQKYFDYPESGQEDVTFELTDIDQVMIGQPFHVDVSIVNNAEEERTIKVSLHANSMYYTGIKAMDIVTDPVQEFVLQPGHTEKMVVEITPEQYMDKLVDYCMVKIYAMANVTETRQAWSEEDDFVISKPKLSIQLDGPCVVGQQCLVNFSFVNPLSVPLTDCMFSFEGSGLIRPSVSQLRSTVQPGATFTHAESFVPRMSGEKTIVASFQCRQLFDIEGSKTLTVSG</sequence>